<organism evidence="2 3">
    <name type="scientific">Allomesorhizobium camelthorni</name>
    <dbReference type="NCBI Taxonomy" id="475069"/>
    <lineage>
        <taxon>Bacteria</taxon>
        <taxon>Pseudomonadati</taxon>
        <taxon>Pseudomonadota</taxon>
        <taxon>Alphaproteobacteria</taxon>
        <taxon>Hyphomicrobiales</taxon>
        <taxon>Phyllobacteriaceae</taxon>
        <taxon>Allomesorhizobium</taxon>
    </lineage>
</organism>
<evidence type="ECO:0000313" key="2">
    <source>
        <dbReference type="EMBL" id="NGO49861.1"/>
    </source>
</evidence>
<dbReference type="RefSeq" id="WP_165022253.1">
    <property type="nucleotide sequence ID" value="NZ_JAAKZF010000001.1"/>
</dbReference>
<dbReference type="Gene3D" id="3.40.50.150">
    <property type="entry name" value="Vaccinia Virus protein VP39"/>
    <property type="match status" value="1"/>
</dbReference>
<name>A0A6G4W534_9HYPH</name>
<sequence>MTADHDKSALEQVYAARNADELAQAYAAWSNAYDRETAASGYCLPFMIASWVARYVPRDAGALLDAGCGTGLSGPYLRALGYTNIDGLDFSEEMLALAAARGAYRELRRATLGETLPWRDNHFAAFFSTGVFTEGHAPASSLDELVRITRPGGHAIFTVRDTVLQSGKFREQFSALEKAGRWRPVEESPPFRAFAVAELEVLVQAFVFEIL</sequence>
<evidence type="ECO:0000259" key="1">
    <source>
        <dbReference type="Pfam" id="PF08241"/>
    </source>
</evidence>
<dbReference type="InterPro" id="IPR013216">
    <property type="entry name" value="Methyltransf_11"/>
</dbReference>
<keyword evidence="2" id="KW-0808">Transferase</keyword>
<dbReference type="EMBL" id="JAAKZF010000001">
    <property type="protein sequence ID" value="NGO49861.1"/>
    <property type="molecule type" value="Genomic_DNA"/>
</dbReference>
<dbReference type="PANTHER" id="PTHR42912">
    <property type="entry name" value="METHYLTRANSFERASE"/>
    <property type="match status" value="1"/>
</dbReference>
<proteinExistence type="predicted"/>
<comment type="caution">
    <text evidence="2">The sequence shown here is derived from an EMBL/GenBank/DDBJ whole genome shotgun (WGS) entry which is preliminary data.</text>
</comment>
<keyword evidence="2" id="KW-0489">Methyltransferase</keyword>
<evidence type="ECO:0000313" key="3">
    <source>
        <dbReference type="Proteomes" id="UP001642900"/>
    </source>
</evidence>
<dbReference type="GO" id="GO:0008757">
    <property type="term" value="F:S-adenosylmethionine-dependent methyltransferase activity"/>
    <property type="evidence" value="ECO:0007669"/>
    <property type="project" value="InterPro"/>
</dbReference>
<dbReference type="SUPFAM" id="SSF53335">
    <property type="entry name" value="S-adenosyl-L-methionine-dependent methyltransferases"/>
    <property type="match status" value="1"/>
</dbReference>
<dbReference type="Pfam" id="PF08241">
    <property type="entry name" value="Methyltransf_11"/>
    <property type="match status" value="1"/>
</dbReference>
<protein>
    <submittedName>
        <fullName evidence="2">Class I SAM-dependent methyltransferase</fullName>
    </submittedName>
</protein>
<dbReference type="AlphaFoldDB" id="A0A6G4W534"/>
<dbReference type="InterPro" id="IPR029063">
    <property type="entry name" value="SAM-dependent_MTases_sf"/>
</dbReference>
<keyword evidence="3" id="KW-1185">Reference proteome</keyword>
<dbReference type="CDD" id="cd02440">
    <property type="entry name" value="AdoMet_MTases"/>
    <property type="match status" value="1"/>
</dbReference>
<dbReference type="InterPro" id="IPR050508">
    <property type="entry name" value="Methyltransf_Superfamily"/>
</dbReference>
<dbReference type="GO" id="GO:0032259">
    <property type="term" value="P:methylation"/>
    <property type="evidence" value="ECO:0007669"/>
    <property type="project" value="UniProtKB-KW"/>
</dbReference>
<dbReference type="Proteomes" id="UP001642900">
    <property type="component" value="Unassembled WGS sequence"/>
</dbReference>
<feature type="domain" description="Methyltransferase type 11" evidence="1">
    <location>
        <begin position="64"/>
        <end position="157"/>
    </location>
</feature>
<accession>A0A6G4W534</accession>
<gene>
    <name evidence="2" type="ORF">G6N73_01495</name>
</gene>
<reference evidence="2 3" key="1">
    <citation type="submission" date="2020-02" db="EMBL/GenBank/DDBJ databases">
        <title>Genome sequence of strain CCNWXJ40-4.</title>
        <authorList>
            <person name="Gao J."/>
            <person name="Sun J."/>
        </authorList>
    </citation>
    <scope>NUCLEOTIDE SEQUENCE [LARGE SCALE GENOMIC DNA]</scope>
    <source>
        <strain evidence="2 3">CCNWXJ 40-4</strain>
    </source>
</reference>